<dbReference type="STRING" id="930991.A0A0D0DS37"/>
<dbReference type="AlphaFoldDB" id="A0A0D0DS37"/>
<evidence type="ECO:0000313" key="1">
    <source>
        <dbReference type="EMBL" id="KIK90801.1"/>
    </source>
</evidence>
<organism evidence="1 2">
    <name type="scientific">Paxillus rubicundulus Ve08.2h10</name>
    <dbReference type="NCBI Taxonomy" id="930991"/>
    <lineage>
        <taxon>Eukaryota</taxon>
        <taxon>Fungi</taxon>
        <taxon>Dikarya</taxon>
        <taxon>Basidiomycota</taxon>
        <taxon>Agaricomycotina</taxon>
        <taxon>Agaricomycetes</taxon>
        <taxon>Agaricomycetidae</taxon>
        <taxon>Boletales</taxon>
        <taxon>Paxilineae</taxon>
        <taxon>Paxillaceae</taxon>
        <taxon>Paxillus</taxon>
    </lineage>
</organism>
<evidence type="ECO:0008006" key="3">
    <source>
        <dbReference type="Google" id="ProtNLM"/>
    </source>
</evidence>
<reference evidence="1 2" key="1">
    <citation type="submission" date="2014-04" db="EMBL/GenBank/DDBJ databases">
        <authorList>
            <consortium name="DOE Joint Genome Institute"/>
            <person name="Kuo A."/>
            <person name="Kohler A."/>
            <person name="Jargeat P."/>
            <person name="Nagy L.G."/>
            <person name="Floudas D."/>
            <person name="Copeland A."/>
            <person name="Barry K.W."/>
            <person name="Cichocki N."/>
            <person name="Veneault-Fourrey C."/>
            <person name="LaButti K."/>
            <person name="Lindquist E.A."/>
            <person name="Lipzen A."/>
            <person name="Lundell T."/>
            <person name="Morin E."/>
            <person name="Murat C."/>
            <person name="Sun H."/>
            <person name="Tunlid A."/>
            <person name="Henrissat B."/>
            <person name="Grigoriev I.V."/>
            <person name="Hibbett D.S."/>
            <person name="Martin F."/>
            <person name="Nordberg H.P."/>
            <person name="Cantor M.N."/>
            <person name="Hua S.X."/>
        </authorList>
    </citation>
    <scope>NUCLEOTIDE SEQUENCE [LARGE SCALE GENOMIC DNA]</scope>
    <source>
        <strain evidence="1 2">Ve08.2h10</strain>
    </source>
</reference>
<protein>
    <recommendedName>
        <fullName evidence="3">BTB domain-containing protein</fullName>
    </recommendedName>
</protein>
<dbReference type="HOGENOM" id="CLU_033082_1_2_1"/>
<dbReference type="InParanoid" id="A0A0D0DS37"/>
<dbReference type="EMBL" id="KN825469">
    <property type="protein sequence ID" value="KIK90801.1"/>
    <property type="molecule type" value="Genomic_DNA"/>
</dbReference>
<sequence length="323" mass="36173">MSKLRGQAGEEAQAGQKFKFPRLLTPTNSRTTTLYTVDHNVYSETTSPVRHAYLSFTDGNIVILADSNYFLVHQGLLARHSQVLGHLITEGWLVLPLPEPSDTIACFLQVLCDGTSLTCDEPGFATVASLLRVLITYKVWRIRHDILQPPGPVGVARIEVIKLARDINTPFLLPYDLLRCTPSDAATGIYKLKVGAYIRLDECDLMYILRGREHASRYFSTFIVNELEGRIPSALCLRRNETSLLEKRACQMAFEAITFKLLRDVNGISNHRTSDPLYAITDAELVLTREGVSEENSSPFLQQKKTFGGLLPGWFSVDVPKWG</sequence>
<dbReference type="Proteomes" id="UP000054538">
    <property type="component" value="Unassembled WGS sequence"/>
</dbReference>
<name>A0A0D0DS37_9AGAM</name>
<dbReference type="OrthoDB" id="2879636at2759"/>
<keyword evidence="2" id="KW-1185">Reference proteome</keyword>
<accession>A0A0D0DS37</accession>
<reference evidence="2" key="2">
    <citation type="submission" date="2015-01" db="EMBL/GenBank/DDBJ databases">
        <title>Evolutionary Origins and Diversification of the Mycorrhizal Mutualists.</title>
        <authorList>
            <consortium name="DOE Joint Genome Institute"/>
            <consortium name="Mycorrhizal Genomics Consortium"/>
            <person name="Kohler A."/>
            <person name="Kuo A."/>
            <person name="Nagy L.G."/>
            <person name="Floudas D."/>
            <person name="Copeland A."/>
            <person name="Barry K.W."/>
            <person name="Cichocki N."/>
            <person name="Veneault-Fourrey C."/>
            <person name="LaButti K."/>
            <person name="Lindquist E.A."/>
            <person name="Lipzen A."/>
            <person name="Lundell T."/>
            <person name="Morin E."/>
            <person name="Murat C."/>
            <person name="Riley R."/>
            <person name="Ohm R."/>
            <person name="Sun H."/>
            <person name="Tunlid A."/>
            <person name="Henrissat B."/>
            <person name="Grigoriev I.V."/>
            <person name="Hibbett D.S."/>
            <person name="Martin F."/>
        </authorList>
    </citation>
    <scope>NUCLEOTIDE SEQUENCE [LARGE SCALE GENOMIC DNA]</scope>
    <source>
        <strain evidence="2">Ve08.2h10</strain>
    </source>
</reference>
<proteinExistence type="predicted"/>
<gene>
    <name evidence="1" type="ORF">PAXRUDRAFT_35179</name>
</gene>
<evidence type="ECO:0000313" key="2">
    <source>
        <dbReference type="Proteomes" id="UP000054538"/>
    </source>
</evidence>